<dbReference type="EMBL" id="JBHSUS010000001">
    <property type="protein sequence ID" value="MFC6439941.1"/>
    <property type="molecule type" value="Genomic_DNA"/>
</dbReference>
<accession>A0ABW1XJE7</accession>
<gene>
    <name evidence="2" type="ORF">ACFP85_07260</name>
</gene>
<dbReference type="RefSeq" id="WP_131256822.1">
    <property type="nucleotide sequence ID" value="NZ_JBHSUS010000001.1"/>
</dbReference>
<reference evidence="3" key="1">
    <citation type="journal article" date="2019" name="Int. J. Syst. Evol. Microbiol.">
        <title>The Global Catalogue of Microorganisms (GCM) 10K type strain sequencing project: providing services to taxonomists for standard genome sequencing and annotation.</title>
        <authorList>
            <consortium name="The Broad Institute Genomics Platform"/>
            <consortium name="The Broad Institute Genome Sequencing Center for Infectious Disease"/>
            <person name="Wu L."/>
            <person name="Ma J."/>
        </authorList>
    </citation>
    <scope>NUCLEOTIDE SEQUENCE [LARGE SCALE GENOMIC DNA]</scope>
    <source>
        <strain evidence="3">CGMCC 1.16031</strain>
    </source>
</reference>
<sequence>MKKWIVAGMVALSSMSVQANTAEFGRCLVDALNGKERKTLAKWIYFAMAAHPEIEQFSNISQSDKNATDKFVGGLITRLLTENCATEFKVAQKSDPQAVEKAFELVGQVAMQELMNNDSVMTAITSYAQYADMEKIGSMMRD</sequence>
<organism evidence="2 3">
    <name type="scientific">Pseudobowmanella zhangzhouensis</name>
    <dbReference type="NCBI Taxonomy" id="1537679"/>
    <lineage>
        <taxon>Bacteria</taxon>
        <taxon>Pseudomonadati</taxon>
        <taxon>Pseudomonadota</taxon>
        <taxon>Gammaproteobacteria</taxon>
        <taxon>Alteromonadales</taxon>
        <taxon>Alteromonadaceae</taxon>
    </lineage>
</organism>
<evidence type="ECO:0000313" key="2">
    <source>
        <dbReference type="EMBL" id="MFC6439941.1"/>
    </source>
</evidence>
<comment type="caution">
    <text evidence="2">The sequence shown here is derived from an EMBL/GenBank/DDBJ whole genome shotgun (WGS) entry which is preliminary data.</text>
</comment>
<feature type="signal peptide" evidence="1">
    <location>
        <begin position="1"/>
        <end position="19"/>
    </location>
</feature>
<evidence type="ECO:0000313" key="3">
    <source>
        <dbReference type="Proteomes" id="UP001596364"/>
    </source>
</evidence>
<dbReference type="Proteomes" id="UP001596364">
    <property type="component" value="Unassembled WGS sequence"/>
</dbReference>
<evidence type="ECO:0000256" key="1">
    <source>
        <dbReference type="SAM" id="SignalP"/>
    </source>
</evidence>
<keyword evidence="3" id="KW-1185">Reference proteome</keyword>
<name>A0ABW1XJE7_9ALTE</name>
<feature type="chain" id="PRO_5045221162" evidence="1">
    <location>
        <begin position="20"/>
        <end position="142"/>
    </location>
</feature>
<keyword evidence="1" id="KW-0732">Signal</keyword>
<proteinExistence type="predicted"/>
<protein>
    <submittedName>
        <fullName evidence="2">Uncharacterized protein</fullName>
    </submittedName>
</protein>